<dbReference type="Proteomes" id="UP001176961">
    <property type="component" value="Unassembled WGS sequence"/>
</dbReference>
<dbReference type="GO" id="GO:0006368">
    <property type="term" value="P:transcription elongation by RNA polymerase II"/>
    <property type="evidence" value="ECO:0007669"/>
    <property type="project" value="TreeGrafter"/>
</dbReference>
<accession>A0AA36M3N1</accession>
<proteinExistence type="predicted"/>
<dbReference type="InterPro" id="IPR031101">
    <property type="entry name" value="Ctr9"/>
</dbReference>
<evidence type="ECO:0000313" key="3">
    <source>
        <dbReference type="EMBL" id="CAJ0595942.1"/>
    </source>
</evidence>
<dbReference type="PANTHER" id="PTHR14027">
    <property type="entry name" value="RNA POLYMERASE-ASSOCIATED PROTEIN CTR9"/>
    <property type="match status" value="1"/>
</dbReference>
<dbReference type="GO" id="GO:0016593">
    <property type="term" value="C:Cdc73/Paf1 complex"/>
    <property type="evidence" value="ECO:0007669"/>
    <property type="project" value="TreeGrafter"/>
</dbReference>
<keyword evidence="2" id="KW-0802">TPR repeat</keyword>
<evidence type="ECO:0000256" key="1">
    <source>
        <dbReference type="ARBA" id="ARBA00022737"/>
    </source>
</evidence>
<dbReference type="GO" id="GO:0006355">
    <property type="term" value="P:regulation of DNA-templated transcription"/>
    <property type="evidence" value="ECO:0007669"/>
    <property type="project" value="InterPro"/>
</dbReference>
<organism evidence="3 4">
    <name type="scientific">Cylicocyclus nassatus</name>
    <name type="common">Nematode worm</name>
    <dbReference type="NCBI Taxonomy" id="53992"/>
    <lineage>
        <taxon>Eukaryota</taxon>
        <taxon>Metazoa</taxon>
        <taxon>Ecdysozoa</taxon>
        <taxon>Nematoda</taxon>
        <taxon>Chromadorea</taxon>
        <taxon>Rhabditida</taxon>
        <taxon>Rhabditina</taxon>
        <taxon>Rhabditomorpha</taxon>
        <taxon>Strongyloidea</taxon>
        <taxon>Strongylidae</taxon>
        <taxon>Cylicocyclus</taxon>
    </lineage>
</organism>
<dbReference type="Gene3D" id="1.25.40.10">
    <property type="entry name" value="Tetratricopeptide repeat domain"/>
    <property type="match status" value="1"/>
</dbReference>
<keyword evidence="1" id="KW-0677">Repeat</keyword>
<gene>
    <name evidence="3" type="ORF">CYNAS_LOCUS7925</name>
</gene>
<dbReference type="PANTHER" id="PTHR14027:SF2">
    <property type="entry name" value="RNA POLYMERASE-ASSOCIATED PROTEIN CTR9 HOMOLOG"/>
    <property type="match status" value="1"/>
</dbReference>
<keyword evidence="4" id="KW-1185">Reference proteome</keyword>
<name>A0AA36M3N1_CYLNA</name>
<dbReference type="GO" id="GO:0000993">
    <property type="term" value="F:RNA polymerase II complex binding"/>
    <property type="evidence" value="ECO:0007669"/>
    <property type="project" value="TreeGrafter"/>
</dbReference>
<dbReference type="SUPFAM" id="SSF48452">
    <property type="entry name" value="TPR-like"/>
    <property type="match status" value="1"/>
</dbReference>
<protein>
    <submittedName>
        <fullName evidence="3">Uncharacterized protein</fullName>
    </submittedName>
</protein>
<dbReference type="InterPro" id="IPR011990">
    <property type="entry name" value="TPR-like_helical_dom_sf"/>
</dbReference>
<evidence type="ECO:0000256" key="2">
    <source>
        <dbReference type="ARBA" id="ARBA00022803"/>
    </source>
</evidence>
<evidence type="ECO:0000313" key="4">
    <source>
        <dbReference type="Proteomes" id="UP001176961"/>
    </source>
</evidence>
<dbReference type="AlphaFoldDB" id="A0AA36M3N1"/>
<reference evidence="3" key="1">
    <citation type="submission" date="2023-07" db="EMBL/GenBank/DDBJ databases">
        <authorList>
            <consortium name="CYATHOMIX"/>
        </authorList>
    </citation>
    <scope>NUCLEOTIDE SEQUENCE</scope>
    <source>
        <strain evidence="3">N/A</strain>
    </source>
</reference>
<dbReference type="EMBL" id="CATQJL010000112">
    <property type="protein sequence ID" value="CAJ0595942.1"/>
    <property type="molecule type" value="Genomic_DNA"/>
</dbReference>
<sequence>MTLENYERAKEYFEAAEAKLQEDLEGDLCDSKLSSYVITMRYNLARCWEHLCLFEDAEVLYKGILREEENYTDCLYDSMSVDQNNADSWVLIGNLHMSKHEWGPGQKKFEQVLNKMDKEDAYSWVSLGDVWMEMLFNGQKKD</sequence>
<comment type="caution">
    <text evidence="3">The sequence shown here is derived from an EMBL/GenBank/DDBJ whole genome shotgun (WGS) entry which is preliminary data.</text>
</comment>